<dbReference type="Proteomes" id="UP001206067">
    <property type="component" value="Unassembled WGS sequence"/>
</dbReference>
<dbReference type="RefSeq" id="WP_257596391.1">
    <property type="nucleotide sequence ID" value="NZ_JANKHH010000006.1"/>
</dbReference>
<keyword evidence="2" id="KW-0732">Signal</keyword>
<evidence type="ECO:0008006" key="5">
    <source>
        <dbReference type="Google" id="ProtNLM"/>
    </source>
</evidence>
<feature type="signal peptide" evidence="2">
    <location>
        <begin position="1"/>
        <end position="22"/>
    </location>
</feature>
<reference evidence="3 4" key="1">
    <citation type="submission" date="2022-08" db="EMBL/GenBank/DDBJ databases">
        <title>Polyphasic taxonomy analysis of Qipengyuania sp.RS5-5.</title>
        <authorList>
            <person name="Xamxidin M."/>
            <person name="Wu M."/>
        </authorList>
    </citation>
    <scope>NUCLEOTIDE SEQUENCE [LARGE SCALE GENOMIC DNA]</scope>
    <source>
        <strain evidence="3 4">RS5-5</strain>
    </source>
</reference>
<feature type="compositionally biased region" description="Pro residues" evidence="1">
    <location>
        <begin position="119"/>
        <end position="131"/>
    </location>
</feature>
<keyword evidence="4" id="KW-1185">Reference proteome</keyword>
<accession>A0ABT1XSC7</accession>
<comment type="caution">
    <text evidence="3">The sequence shown here is derived from an EMBL/GenBank/DDBJ whole genome shotgun (WGS) entry which is preliminary data.</text>
</comment>
<protein>
    <recommendedName>
        <fullName evidence="5">Secreted protein</fullName>
    </recommendedName>
</protein>
<proteinExistence type="predicted"/>
<feature type="region of interest" description="Disordered" evidence="1">
    <location>
        <begin position="99"/>
        <end position="144"/>
    </location>
</feature>
<evidence type="ECO:0000313" key="3">
    <source>
        <dbReference type="EMBL" id="MCR2834559.1"/>
    </source>
</evidence>
<evidence type="ECO:0000256" key="1">
    <source>
        <dbReference type="SAM" id="MobiDB-lite"/>
    </source>
</evidence>
<gene>
    <name evidence="3" type="ORF">NSO95_11430</name>
</gene>
<dbReference type="EMBL" id="JANKHH010000006">
    <property type="protein sequence ID" value="MCR2834559.1"/>
    <property type="molecule type" value="Genomic_DNA"/>
</dbReference>
<organism evidence="3 4">
    <name type="scientific">Parerythrobacter lacustris</name>
    <dbReference type="NCBI Taxonomy" id="2969984"/>
    <lineage>
        <taxon>Bacteria</taxon>
        <taxon>Pseudomonadati</taxon>
        <taxon>Pseudomonadota</taxon>
        <taxon>Alphaproteobacteria</taxon>
        <taxon>Sphingomonadales</taxon>
        <taxon>Erythrobacteraceae</taxon>
        <taxon>Parerythrobacter</taxon>
    </lineage>
</organism>
<evidence type="ECO:0000313" key="4">
    <source>
        <dbReference type="Proteomes" id="UP001206067"/>
    </source>
</evidence>
<name>A0ABT1XSC7_9SPHN</name>
<feature type="compositionally biased region" description="Low complexity" evidence="1">
    <location>
        <begin position="132"/>
        <end position="144"/>
    </location>
</feature>
<sequence>MRNYSMLVSAAMAASFTVPATAQDAPAQDMMEEPVPQPPAQVTPEQQAMLDGWPVEQRAQYDAWPPVTQSYYWSLSPNRQNLFWRITDTDKVRVSQMTPDEQAAAWESVERAVAAQQAAPPPPAEPAPQPEEVPTGEPETPMQR</sequence>
<evidence type="ECO:0000256" key="2">
    <source>
        <dbReference type="SAM" id="SignalP"/>
    </source>
</evidence>
<feature type="chain" id="PRO_5047018499" description="Secreted protein" evidence="2">
    <location>
        <begin position="23"/>
        <end position="144"/>
    </location>
</feature>